<dbReference type="SMART" id="SM00733">
    <property type="entry name" value="Mterf"/>
    <property type="match status" value="6"/>
</dbReference>
<gene>
    <name evidence="4" type="ORF">FRX31_035304</name>
</gene>
<keyword evidence="5" id="KW-1185">Reference proteome</keyword>
<dbReference type="PANTHER" id="PTHR13068:SF236">
    <property type="entry name" value="OS02G0749800 PROTEIN"/>
    <property type="match status" value="1"/>
</dbReference>
<dbReference type="InterPro" id="IPR003690">
    <property type="entry name" value="MTERF"/>
</dbReference>
<organism evidence="4 5">
    <name type="scientific">Thalictrum thalictroides</name>
    <name type="common">Rue-anemone</name>
    <name type="synonym">Anemone thalictroides</name>
    <dbReference type="NCBI Taxonomy" id="46969"/>
    <lineage>
        <taxon>Eukaryota</taxon>
        <taxon>Viridiplantae</taxon>
        <taxon>Streptophyta</taxon>
        <taxon>Embryophyta</taxon>
        <taxon>Tracheophyta</taxon>
        <taxon>Spermatophyta</taxon>
        <taxon>Magnoliopsida</taxon>
        <taxon>Ranunculales</taxon>
        <taxon>Ranunculaceae</taxon>
        <taxon>Thalictroideae</taxon>
        <taxon>Thalictrum</taxon>
    </lineage>
</organism>
<sequence length="393" mass="44890">MFIQFFCRNNIFVRSFRTTIFTSNHHHQLDLLRFISNTPDLNGFTVNYLKNKCGLSPESALKASKHIVLKSTTTPDLVVSLLKNYGITDAHISRIIICRPQMLLVNYKTLKPKFDFFNSIGFSGPDLGNFLVKDSTFLMSSLENRIIPSINYLRSLVKTDDSIAVILKKVRWGIHDAEGFMGPNIAILRNYGVPESIIRIYLLRQPQGLFFNSDKFKKVLLEVKEMGVSPSSVQFVLALHVLLTMRKSTWDGKLAVFRSFGWSEDEVLSVFKKYPLVMSNSAKKIKLAVDFFINSLNWNREEIARNPVLISLSLEKRIIPRCYVLQILFSKVLINEKGSGALICSEKLFLKKYVNKYNKEVPDLLKVYQSKLGSQRISIGSDDGQSVDYLLHN</sequence>
<dbReference type="OrthoDB" id="637682at2759"/>
<dbReference type="Pfam" id="PF02536">
    <property type="entry name" value="mTERF"/>
    <property type="match status" value="1"/>
</dbReference>
<dbReference type="Proteomes" id="UP000554482">
    <property type="component" value="Unassembled WGS sequence"/>
</dbReference>
<reference evidence="4 5" key="1">
    <citation type="submission" date="2020-06" db="EMBL/GenBank/DDBJ databases">
        <title>Transcriptomic and genomic resources for Thalictrum thalictroides and T. hernandezii: Facilitating candidate gene discovery in an emerging model plant lineage.</title>
        <authorList>
            <person name="Arias T."/>
            <person name="Riano-Pachon D.M."/>
            <person name="Di Stilio V.S."/>
        </authorList>
    </citation>
    <scope>NUCLEOTIDE SEQUENCE [LARGE SCALE GENOMIC DNA]</scope>
    <source>
        <strain evidence="5">cv. WT478/WT964</strain>
        <tissue evidence="4">Leaves</tissue>
    </source>
</reference>
<name>A0A7J6URF0_THATH</name>
<comment type="caution">
    <text evidence="4">The sequence shown here is derived from an EMBL/GenBank/DDBJ whole genome shotgun (WGS) entry which is preliminary data.</text>
</comment>
<dbReference type="AlphaFoldDB" id="A0A7J6URF0"/>
<evidence type="ECO:0000256" key="3">
    <source>
        <dbReference type="ARBA" id="ARBA00022946"/>
    </source>
</evidence>
<comment type="similarity">
    <text evidence="1">Belongs to the mTERF family.</text>
</comment>
<keyword evidence="2" id="KW-0805">Transcription regulation</keyword>
<dbReference type="GO" id="GO:0006353">
    <property type="term" value="P:DNA-templated transcription termination"/>
    <property type="evidence" value="ECO:0007669"/>
    <property type="project" value="UniProtKB-KW"/>
</dbReference>
<dbReference type="FunFam" id="1.25.70.10:FF:000001">
    <property type="entry name" value="Mitochondrial transcription termination factor-like"/>
    <property type="match status" value="1"/>
</dbReference>
<evidence type="ECO:0000313" key="5">
    <source>
        <dbReference type="Proteomes" id="UP000554482"/>
    </source>
</evidence>
<protein>
    <submittedName>
        <fullName evidence="4">Mitochondrial transcription termination factor family protein</fullName>
    </submittedName>
</protein>
<accession>A0A7J6URF0</accession>
<evidence type="ECO:0000313" key="4">
    <source>
        <dbReference type="EMBL" id="KAF5175107.1"/>
    </source>
</evidence>
<dbReference type="GO" id="GO:0003676">
    <property type="term" value="F:nucleic acid binding"/>
    <property type="evidence" value="ECO:0007669"/>
    <property type="project" value="InterPro"/>
</dbReference>
<keyword evidence="3" id="KW-0809">Transit peptide</keyword>
<dbReference type="EMBL" id="JABWDY010044476">
    <property type="protein sequence ID" value="KAF5175107.1"/>
    <property type="molecule type" value="Genomic_DNA"/>
</dbReference>
<dbReference type="Gene3D" id="1.25.70.10">
    <property type="entry name" value="Transcription termination factor 3, mitochondrial"/>
    <property type="match status" value="1"/>
</dbReference>
<proteinExistence type="inferred from homology"/>
<dbReference type="PANTHER" id="PTHR13068">
    <property type="entry name" value="CGI-12 PROTEIN-RELATED"/>
    <property type="match status" value="1"/>
</dbReference>
<evidence type="ECO:0000256" key="1">
    <source>
        <dbReference type="ARBA" id="ARBA00007692"/>
    </source>
</evidence>
<dbReference type="InterPro" id="IPR038538">
    <property type="entry name" value="MTERF_sf"/>
</dbReference>
<keyword evidence="2" id="KW-0806">Transcription termination</keyword>
<evidence type="ECO:0000256" key="2">
    <source>
        <dbReference type="ARBA" id="ARBA00022472"/>
    </source>
</evidence>
<keyword evidence="2" id="KW-0804">Transcription</keyword>